<dbReference type="Pfam" id="PF12833">
    <property type="entry name" value="HTH_18"/>
    <property type="match status" value="1"/>
</dbReference>
<evidence type="ECO:0000256" key="1">
    <source>
        <dbReference type="ARBA" id="ARBA00023015"/>
    </source>
</evidence>
<keyword evidence="3" id="KW-0804">Transcription</keyword>
<dbReference type="InterPro" id="IPR009057">
    <property type="entry name" value="Homeodomain-like_sf"/>
</dbReference>
<dbReference type="EMBL" id="JAJGNA010000047">
    <property type="protein sequence ID" value="MCC4310589.1"/>
    <property type="molecule type" value="Genomic_DNA"/>
</dbReference>
<dbReference type="InterPro" id="IPR020449">
    <property type="entry name" value="Tscrpt_reg_AraC-type_HTH"/>
</dbReference>
<evidence type="ECO:0000313" key="7">
    <source>
        <dbReference type="Proteomes" id="UP001108027"/>
    </source>
</evidence>
<keyword evidence="1" id="KW-0805">Transcription regulation</keyword>
<dbReference type="Proteomes" id="UP001108027">
    <property type="component" value="Unassembled WGS sequence"/>
</dbReference>
<organism evidence="6 7">
    <name type="scientific">Alloalcanivorax marinus</name>
    <dbReference type="NCBI Taxonomy" id="1177169"/>
    <lineage>
        <taxon>Bacteria</taxon>
        <taxon>Pseudomonadati</taxon>
        <taxon>Pseudomonadota</taxon>
        <taxon>Gammaproteobacteria</taxon>
        <taxon>Oceanospirillales</taxon>
        <taxon>Alcanivoracaceae</taxon>
        <taxon>Alloalcanivorax</taxon>
    </lineage>
</organism>
<dbReference type="PANTHER" id="PTHR47894:SF1">
    <property type="entry name" value="HTH-TYPE TRANSCRIPTIONAL REGULATOR VQSM"/>
    <property type="match status" value="1"/>
</dbReference>
<dbReference type="AlphaFoldDB" id="A0A9Q3YP68"/>
<dbReference type="Pfam" id="PF12625">
    <property type="entry name" value="Arabinose_bd"/>
    <property type="match status" value="1"/>
</dbReference>
<accession>A0A9Q3YP68</accession>
<proteinExistence type="predicted"/>
<evidence type="ECO:0000313" key="6">
    <source>
        <dbReference type="EMBL" id="MCC4310589.1"/>
    </source>
</evidence>
<name>A0A9Q3YP68_9GAMM</name>
<feature type="domain" description="HTH araC/xylS-type" evidence="4">
    <location>
        <begin position="230"/>
        <end position="328"/>
    </location>
</feature>
<dbReference type="EMBL" id="JAJGNA010000047">
    <property type="protein sequence ID" value="MCC4310588.1"/>
    <property type="molecule type" value="Genomic_DNA"/>
</dbReference>
<evidence type="ECO:0000256" key="2">
    <source>
        <dbReference type="ARBA" id="ARBA00023125"/>
    </source>
</evidence>
<dbReference type="PROSITE" id="PS01124">
    <property type="entry name" value="HTH_ARAC_FAMILY_2"/>
    <property type="match status" value="1"/>
</dbReference>
<keyword evidence="2" id="KW-0238">DNA-binding</keyword>
<sequence>MATGAQVFARTTYLIRRFMEAEGITHAGLNKRLDDACRSERIPIEQWWQLLDELAVVSGDPTVGLRVGRYAQAQDVGVLGYLAASCETLGQALQRLQRFQVLLHDLSFSWMRQQGHDLYFGWAGERGPSTAASNDVLVSALLTVLNSLTAPQRVRPSLIEFPDSQPADAKRHEELLGCTVHFDCEALAMKLPISLLKLPINSRDAHLCEILDRKADAMVRSLSASDEFLNTFQRAMMTGLEEGELSMAWLAKKLNMPLRSLYRSLHQRDQTYKGLLDKLRQELANQYLADPALSLSEISLMLGYSEQSAFSRAFRNWTGKTPLQVRKALSRSQ</sequence>
<comment type="caution">
    <text evidence="6">The sequence shown here is derived from an EMBL/GenBank/DDBJ whole genome shotgun (WGS) entry which is preliminary data.</text>
</comment>
<evidence type="ECO:0000313" key="5">
    <source>
        <dbReference type="EMBL" id="MCC4310588.1"/>
    </source>
</evidence>
<dbReference type="PRINTS" id="PR00032">
    <property type="entry name" value="HTHARAC"/>
</dbReference>
<reference evidence="6" key="1">
    <citation type="submission" date="2021-10" db="EMBL/GenBank/DDBJ databases">
        <title>The diversity and Nitrogen Metabolism of Culturable Nitrate-Utilizing Bacteria Within the Oxygen Minimum Zone of the Changjiang (Yangtze River)Estuary.</title>
        <authorList>
            <person name="Zhang D."/>
            <person name="Zheng J."/>
            <person name="Liu S."/>
            <person name="He W."/>
        </authorList>
    </citation>
    <scope>NUCLEOTIDE SEQUENCE</scope>
    <source>
        <strain evidence="6">FXH-223</strain>
    </source>
</reference>
<dbReference type="SUPFAM" id="SSF46689">
    <property type="entry name" value="Homeodomain-like"/>
    <property type="match status" value="1"/>
</dbReference>
<dbReference type="SMART" id="SM00342">
    <property type="entry name" value="HTH_ARAC"/>
    <property type="match status" value="1"/>
</dbReference>
<evidence type="ECO:0000256" key="3">
    <source>
        <dbReference type="ARBA" id="ARBA00023163"/>
    </source>
</evidence>
<dbReference type="InterPro" id="IPR032687">
    <property type="entry name" value="AraC-type_N"/>
</dbReference>
<dbReference type="PANTHER" id="PTHR47894">
    <property type="entry name" value="HTH-TYPE TRANSCRIPTIONAL REGULATOR GADX"/>
    <property type="match status" value="1"/>
</dbReference>
<dbReference type="GO" id="GO:0000976">
    <property type="term" value="F:transcription cis-regulatory region binding"/>
    <property type="evidence" value="ECO:0007669"/>
    <property type="project" value="TreeGrafter"/>
</dbReference>
<gene>
    <name evidence="5" type="ORF">LL252_18650</name>
    <name evidence="6" type="ORF">LL252_18660</name>
</gene>
<keyword evidence="7" id="KW-1185">Reference proteome</keyword>
<dbReference type="InterPro" id="IPR018060">
    <property type="entry name" value="HTH_AraC"/>
</dbReference>
<evidence type="ECO:0000259" key="4">
    <source>
        <dbReference type="PROSITE" id="PS01124"/>
    </source>
</evidence>
<dbReference type="GO" id="GO:0005829">
    <property type="term" value="C:cytosol"/>
    <property type="evidence" value="ECO:0007669"/>
    <property type="project" value="TreeGrafter"/>
</dbReference>
<dbReference type="RefSeq" id="WP_008930588.1">
    <property type="nucleotide sequence ID" value="NZ_JAJGNA010000047.1"/>
</dbReference>
<dbReference type="GO" id="GO:0003700">
    <property type="term" value="F:DNA-binding transcription factor activity"/>
    <property type="evidence" value="ECO:0007669"/>
    <property type="project" value="InterPro"/>
</dbReference>
<dbReference type="Gene3D" id="1.10.10.60">
    <property type="entry name" value="Homeodomain-like"/>
    <property type="match status" value="1"/>
</dbReference>
<protein>
    <submittedName>
        <fullName evidence="6">AraC family transcriptional regulator</fullName>
    </submittedName>
</protein>